<organismHost>
    <name type="scientific">Crocodylus porosus</name>
    <name type="common">Saltwater crocodile</name>
    <name type="synonym">Estuarine crocodile</name>
    <dbReference type="NCBI Taxonomy" id="8502"/>
</organismHost>
<evidence type="ECO:0000313" key="2">
    <source>
        <dbReference type="EMBL" id="ABJ08989.1"/>
    </source>
</evidence>
<dbReference type="EMBL" id="DQ356948">
    <property type="protein sequence ID" value="ABJ08989.1"/>
    <property type="molecule type" value="Genomic_DNA"/>
</dbReference>
<dbReference type="InterPro" id="IPR004251">
    <property type="entry name" value="Pox_virus_G9/A16"/>
</dbReference>
<reference evidence="2 3" key="1">
    <citation type="journal article" date="2006" name="J. Virol.">
        <title>Genome of crocodilepox virus.</title>
        <authorList>
            <person name="Afonso C.L."/>
            <person name="Tulman E.R."/>
            <person name="Delhon G."/>
            <person name="Lu Z."/>
            <person name="Viljoen G.J."/>
            <person name="Wallace D.B."/>
            <person name="Kutish G.F."/>
            <person name="Rock D.L."/>
        </authorList>
    </citation>
    <scope>NUCLEOTIDE SEQUENCE [LARGE SCALE GENOMIC DNA]</scope>
    <source>
        <strain evidence="3">Isolate Crocodylus niloticus/Zimbabwe/Ume/2001</strain>
    </source>
</reference>
<dbReference type="GeneID" id="4363380"/>
<keyword evidence="1" id="KW-1133">Transmembrane helix</keyword>
<keyword evidence="1" id="KW-0812">Transmembrane</keyword>
<keyword evidence="1" id="KW-0472">Membrane</keyword>
<organismHost>
    <name type="scientific">Crocodylus niloticus</name>
    <name type="common">Nile crocodile</name>
    <name type="synonym">African crocodile</name>
    <dbReference type="NCBI Taxonomy" id="8501"/>
</organismHost>
<proteinExistence type="predicted"/>
<feature type="transmembrane region" description="Helical" evidence="1">
    <location>
        <begin position="108"/>
        <end position="131"/>
    </location>
</feature>
<gene>
    <name evidence="2" type="ORF">CRV098</name>
</gene>
<keyword evidence="3" id="KW-1185">Reference proteome</keyword>
<dbReference type="Pfam" id="PF03003">
    <property type="entry name" value="Pox_G9-A16"/>
    <property type="match status" value="1"/>
</dbReference>
<accession>Q070F3</accession>
<organism evidence="2 3">
    <name type="scientific">Nile crocodilepox virus (isolate Crocodylus niloticus/Zimbabwe/Ume/2001)</name>
    <name type="common">CRV</name>
    <dbReference type="NCBI Taxonomy" id="1289473"/>
    <lineage>
        <taxon>Viruses</taxon>
        <taxon>Varidnaviria</taxon>
        <taxon>Bamfordvirae</taxon>
        <taxon>Nucleocytoviricota</taxon>
        <taxon>Pokkesviricetes</taxon>
        <taxon>Chitovirales</taxon>
        <taxon>Poxviridae</taxon>
        <taxon>Chordopoxvirinae</taxon>
        <taxon>Crocodylidpoxvirus</taxon>
        <taxon>Crocodylidpoxvirus nilecrocodilepox</taxon>
        <taxon>Nile crocodilepox virus</taxon>
    </lineage>
</organism>
<organismHost>
    <name type="scientific">Crocodylus johnstoni</name>
    <name type="common">Australian freshwater crocodile</name>
    <dbReference type="NCBI Taxonomy" id="184234"/>
</organismHost>
<dbReference type="Proteomes" id="UP000011300">
    <property type="component" value="Segment"/>
</dbReference>
<name>Q070F3_CPRVZ</name>
<dbReference type="KEGG" id="vg:4363380"/>
<evidence type="ECO:0008006" key="4">
    <source>
        <dbReference type="Google" id="ProtNLM"/>
    </source>
</evidence>
<sequence length="132" mass="14875">MEEEDAYAYCDARRTDRDCLCLFPEDAVLQIGHDTLLPYYCWYEPCKRPTAKLTEVLKDAIKKCNVSNCNVAVGDVRLVDGYLEINNTCLSSTIFPVGFRTRQLRQRLALPLLSPPLVFAGLIAVCALIAMR</sequence>
<evidence type="ECO:0000313" key="3">
    <source>
        <dbReference type="Proteomes" id="UP000011300"/>
    </source>
</evidence>
<dbReference type="RefSeq" id="YP_784288.1">
    <property type="nucleotide sequence ID" value="NC_008030.1"/>
</dbReference>
<protein>
    <recommendedName>
        <fullName evidence="4">IMV membrane protein</fullName>
    </recommendedName>
</protein>
<evidence type="ECO:0000256" key="1">
    <source>
        <dbReference type="SAM" id="Phobius"/>
    </source>
</evidence>